<sequence length="79" mass="9929">MKNRNVQIPYELFFQLLQYFLMENYESEEIIRQGLERKLDTMVNRELYSKYKTAPTEEEREKSRQEYLDRRGIPENFRW</sequence>
<organism evidence="2 3">
    <name type="scientific">Blautia obeum</name>
    <dbReference type="NCBI Taxonomy" id="40520"/>
    <lineage>
        <taxon>Bacteria</taxon>
        <taxon>Bacillati</taxon>
        <taxon>Bacillota</taxon>
        <taxon>Clostridia</taxon>
        <taxon>Lachnospirales</taxon>
        <taxon>Lachnospiraceae</taxon>
        <taxon>Blautia</taxon>
    </lineage>
</organism>
<dbReference type="EMBL" id="CZBP01000057">
    <property type="protein sequence ID" value="CUQ42822.1"/>
    <property type="molecule type" value="Genomic_DNA"/>
</dbReference>
<evidence type="ECO:0000313" key="3">
    <source>
        <dbReference type="Proteomes" id="UP000095762"/>
    </source>
</evidence>
<feature type="compositionally biased region" description="Basic and acidic residues" evidence="1">
    <location>
        <begin position="55"/>
        <end position="79"/>
    </location>
</feature>
<reference evidence="2 3" key="1">
    <citation type="submission" date="2015-09" db="EMBL/GenBank/DDBJ databases">
        <authorList>
            <consortium name="Pathogen Informatics"/>
        </authorList>
    </citation>
    <scope>NUCLEOTIDE SEQUENCE [LARGE SCALE GENOMIC DNA]</scope>
    <source>
        <strain evidence="2 3">2789STDY5834957</strain>
    </source>
</reference>
<gene>
    <name evidence="2" type="ORF">ERS852569_03890</name>
</gene>
<dbReference type="RefSeq" id="WP_055060781.1">
    <property type="nucleotide sequence ID" value="NZ_CZBP01000057.1"/>
</dbReference>
<name>A0A174W7B1_9FIRM</name>
<evidence type="ECO:0008006" key="4">
    <source>
        <dbReference type="Google" id="ProtNLM"/>
    </source>
</evidence>
<protein>
    <recommendedName>
        <fullName evidence="4">Complexin-2</fullName>
    </recommendedName>
</protein>
<evidence type="ECO:0000256" key="1">
    <source>
        <dbReference type="SAM" id="MobiDB-lite"/>
    </source>
</evidence>
<dbReference type="Proteomes" id="UP000095762">
    <property type="component" value="Unassembled WGS sequence"/>
</dbReference>
<accession>A0A174W7B1</accession>
<feature type="region of interest" description="Disordered" evidence="1">
    <location>
        <begin position="54"/>
        <end position="79"/>
    </location>
</feature>
<dbReference type="AlphaFoldDB" id="A0A174W7B1"/>
<proteinExistence type="predicted"/>
<evidence type="ECO:0000313" key="2">
    <source>
        <dbReference type="EMBL" id="CUQ42822.1"/>
    </source>
</evidence>